<dbReference type="STRING" id="1193181.BN10_700004"/>
<dbReference type="InterPro" id="IPR042184">
    <property type="entry name" value="YqeY/Aim41_N"/>
</dbReference>
<dbReference type="Gene3D" id="1.10.1510.10">
    <property type="entry name" value="Uncharacterised protein YqeY/AIM41 PF09424, N-terminal domain"/>
    <property type="match status" value="1"/>
</dbReference>
<accession>N0E1S2</accession>
<reference evidence="1 2" key="1">
    <citation type="journal article" date="2013" name="ISME J.">
        <title>A metabolic model for members of the genus Tetrasphaera involved in enhanced biological phosphorus removal.</title>
        <authorList>
            <person name="Kristiansen R."/>
            <person name="Nguyen H.T.T."/>
            <person name="Saunders A.M."/>
            <person name="Nielsen J.L."/>
            <person name="Wimmer R."/>
            <person name="Le V.Q."/>
            <person name="McIlroy S.J."/>
            <person name="Petrovski S."/>
            <person name="Seviour R.J."/>
            <person name="Calteau A."/>
            <person name="Nielsen K.L."/>
            <person name="Nielsen P.H."/>
        </authorList>
    </citation>
    <scope>NUCLEOTIDE SEQUENCE [LARGE SCALE GENOMIC DNA]</scope>
    <source>
        <strain evidence="1 2">Lp2</strain>
    </source>
</reference>
<comment type="caution">
    <text evidence="1">The sequence shown here is derived from an EMBL/GenBank/DDBJ whole genome shotgun (WGS) entry which is preliminary data.</text>
</comment>
<dbReference type="Proteomes" id="UP000013167">
    <property type="component" value="Unassembled WGS sequence"/>
</dbReference>
<dbReference type="OrthoDB" id="4640723at2"/>
<dbReference type="RefSeq" id="WP_010850749.1">
    <property type="nucleotide sequence ID" value="NZ_HF570956.1"/>
</dbReference>
<evidence type="ECO:0000313" key="2">
    <source>
        <dbReference type="Proteomes" id="UP000013167"/>
    </source>
</evidence>
<sequence length="125" mass="13167">MDPSIAPVLRTALRSAMRERDRPAVDAIRSALARIANAEAVPIETVPRAGAIEEAAIGVGVADAPRRVLDEAEMRTLVAAEADELAQAAAHWRTTGETTGRADAIDKAEYAERGAAVLRQLAGRG</sequence>
<organism evidence="1 2">
    <name type="scientific">Phycicoccus elongatus Lp2</name>
    <dbReference type="NCBI Taxonomy" id="1193181"/>
    <lineage>
        <taxon>Bacteria</taxon>
        <taxon>Bacillati</taxon>
        <taxon>Actinomycetota</taxon>
        <taxon>Actinomycetes</taxon>
        <taxon>Micrococcales</taxon>
        <taxon>Intrasporangiaceae</taxon>
        <taxon>Phycicoccus</taxon>
    </lineage>
</organism>
<evidence type="ECO:0008006" key="3">
    <source>
        <dbReference type="Google" id="ProtNLM"/>
    </source>
</evidence>
<dbReference type="EMBL" id="CAIZ01000142">
    <property type="protein sequence ID" value="CCH70913.1"/>
    <property type="molecule type" value="Genomic_DNA"/>
</dbReference>
<dbReference type="HOGENOM" id="CLU_1991594_0_0_11"/>
<proteinExistence type="predicted"/>
<dbReference type="AlphaFoldDB" id="N0E1S2"/>
<keyword evidence="2" id="KW-1185">Reference proteome</keyword>
<dbReference type="eggNOG" id="COG1610">
    <property type="taxonomic scope" value="Bacteria"/>
</dbReference>
<evidence type="ECO:0000313" key="1">
    <source>
        <dbReference type="EMBL" id="CCH70913.1"/>
    </source>
</evidence>
<name>N0E1S2_9MICO</name>
<protein>
    <recommendedName>
        <fullName evidence="3">GatB/YqeY</fullName>
    </recommendedName>
</protein>
<gene>
    <name evidence="1" type="ORF">BN10_700004</name>
</gene>